<dbReference type="InterPro" id="IPR013107">
    <property type="entry name" value="Acyl-CoA_DH_C"/>
</dbReference>
<proteinExistence type="inferred from homology"/>
<dbReference type="RefSeq" id="WP_169409891.1">
    <property type="nucleotide sequence ID" value="NZ_JAAXKZ010000004.1"/>
</dbReference>
<evidence type="ECO:0000259" key="4">
    <source>
        <dbReference type="Pfam" id="PF08028"/>
    </source>
</evidence>
<comment type="similarity">
    <text evidence="2">Belongs to the HpaH/HsaA monooxygenase family.</text>
</comment>
<dbReference type="GO" id="GO:0016712">
    <property type="term" value="F:oxidoreductase activity, acting on paired donors, with incorporation or reduction of molecular oxygen, reduced flavin or flavoprotein as one donor, and incorporation of one atom of oxygen"/>
    <property type="evidence" value="ECO:0007669"/>
    <property type="project" value="TreeGrafter"/>
</dbReference>
<comment type="caution">
    <text evidence="5">The sequence shown here is derived from an EMBL/GenBank/DDBJ whole genome shotgun (WGS) entry which is preliminary data.</text>
</comment>
<dbReference type="Pfam" id="PF08028">
    <property type="entry name" value="Acyl-CoA_dh_2"/>
    <property type="match status" value="1"/>
</dbReference>
<dbReference type="Gene3D" id="1.10.540.10">
    <property type="entry name" value="Acyl-CoA dehydrogenase/oxidase, N-terminal domain"/>
    <property type="match status" value="1"/>
</dbReference>
<dbReference type="AlphaFoldDB" id="A0A848DCQ5"/>
<dbReference type="EMBL" id="JAAXKZ010000004">
    <property type="protein sequence ID" value="NMH90388.1"/>
    <property type="molecule type" value="Genomic_DNA"/>
</dbReference>
<evidence type="ECO:0000313" key="6">
    <source>
        <dbReference type="Proteomes" id="UP000586918"/>
    </source>
</evidence>
<evidence type="ECO:0000256" key="2">
    <source>
        <dbReference type="ARBA" id="ARBA00049661"/>
    </source>
</evidence>
<dbReference type="PIRSF" id="PIRSF016578">
    <property type="entry name" value="HsaA"/>
    <property type="match status" value="1"/>
</dbReference>
<dbReference type="Proteomes" id="UP000586918">
    <property type="component" value="Unassembled WGS sequence"/>
</dbReference>
<dbReference type="GO" id="GO:0005737">
    <property type="term" value="C:cytoplasm"/>
    <property type="evidence" value="ECO:0007669"/>
    <property type="project" value="TreeGrafter"/>
</dbReference>
<dbReference type="GO" id="GO:0003995">
    <property type="term" value="F:acyl-CoA dehydrogenase activity"/>
    <property type="evidence" value="ECO:0007669"/>
    <property type="project" value="TreeGrafter"/>
</dbReference>
<dbReference type="InterPro" id="IPR037069">
    <property type="entry name" value="AcylCoA_DH/ox_N_sf"/>
</dbReference>
<dbReference type="Gene3D" id="2.40.110.10">
    <property type="entry name" value="Butyryl-CoA Dehydrogenase, subunit A, domain 2"/>
    <property type="match status" value="1"/>
</dbReference>
<dbReference type="PANTHER" id="PTHR48083:SF19">
    <property type="entry name" value="FLAVIN-DEPENDENT MONOOXYGENASE, OXYGENASE SUBUNIT HSAA"/>
    <property type="match status" value="1"/>
</dbReference>
<sequence length="402" mass="43749">MDPVDVLTLREELIEKATALHPLLAKNADEAEKQRSLPDENFKALVEAGMLRLCTPRRYGGLEAGHRTYLDVVAELARSGCGASSWYGFILNMTDWIVGGMHQEAQDAVWGDSPDNVVCCPLTPSPGWKARRVPGGVRLSGEWGYTSGCMHASWALLGFPVLDDADNIVDSAVALVPMSEITIKDTWNVIGMSGTGSNTLVVDDAFVPDNLTMDMSGPLSNNYPTSHPEEHMFLSDPAATFWTCVHPSILGLAQAALELTQERMTAKPKPITYTFYQDATRAPSVQFNIAQAAIMIDAATLQARAAADEIDAQSRTGQHLAPADRHRNIMRSANMVRLCRGAVDLLLDVQGAGAFALANPLQRIWRDLNACSRHGFNAAGVKHEIYGRSLLGADEQQMTAFR</sequence>
<organism evidence="5 6">
    <name type="scientific">Pseudonocardia bannensis</name>
    <dbReference type="NCBI Taxonomy" id="630973"/>
    <lineage>
        <taxon>Bacteria</taxon>
        <taxon>Bacillati</taxon>
        <taxon>Actinomycetota</taxon>
        <taxon>Actinomycetes</taxon>
        <taxon>Pseudonocardiales</taxon>
        <taxon>Pseudonocardiaceae</taxon>
        <taxon>Pseudonocardia</taxon>
    </lineage>
</organism>
<dbReference type="GO" id="GO:0033539">
    <property type="term" value="P:fatty acid beta-oxidation using acyl-CoA dehydrogenase"/>
    <property type="evidence" value="ECO:0007669"/>
    <property type="project" value="TreeGrafter"/>
</dbReference>
<dbReference type="InterPro" id="IPR050741">
    <property type="entry name" value="Acyl-CoA_dehydrogenase"/>
</dbReference>
<feature type="domain" description="Acyl-CoA dehydrogenase C-terminal" evidence="4">
    <location>
        <begin position="248"/>
        <end position="376"/>
    </location>
</feature>
<dbReference type="InterPro" id="IPR036250">
    <property type="entry name" value="AcylCo_DH-like_C"/>
</dbReference>
<dbReference type="InterPro" id="IPR009100">
    <property type="entry name" value="AcylCoA_DH/oxidase_NM_dom_sf"/>
</dbReference>
<accession>A0A848DCQ5</accession>
<reference evidence="5 6" key="1">
    <citation type="submission" date="2020-04" db="EMBL/GenBank/DDBJ databases">
        <authorList>
            <person name="Klaysubun C."/>
            <person name="Duangmal K."/>
            <person name="Lipun K."/>
        </authorList>
    </citation>
    <scope>NUCLEOTIDE SEQUENCE [LARGE SCALE GENOMIC DNA]</scope>
    <source>
        <strain evidence="5 6">DSM 45300</strain>
    </source>
</reference>
<dbReference type="GO" id="GO:0050660">
    <property type="term" value="F:flavin adenine dinucleotide binding"/>
    <property type="evidence" value="ECO:0007669"/>
    <property type="project" value="InterPro"/>
</dbReference>
<keyword evidence="1" id="KW-0560">Oxidoreductase</keyword>
<feature type="domain" description="Acyl-CoA dehydrogenase/oxidase N-terminal" evidence="3">
    <location>
        <begin position="24"/>
        <end position="94"/>
    </location>
</feature>
<dbReference type="Pfam" id="PF02771">
    <property type="entry name" value="Acyl-CoA_dh_N"/>
    <property type="match status" value="1"/>
</dbReference>
<dbReference type="InterPro" id="IPR046373">
    <property type="entry name" value="Acyl-CoA_Oxase/DH_mid-dom_sf"/>
</dbReference>
<keyword evidence="6" id="KW-1185">Reference proteome</keyword>
<gene>
    <name evidence="5" type="ORF">HF519_02025</name>
</gene>
<dbReference type="InterPro" id="IPR013786">
    <property type="entry name" value="AcylCoA_DH/ox_N"/>
</dbReference>
<protein>
    <submittedName>
        <fullName evidence="5">Oxidoreductase</fullName>
    </submittedName>
</protein>
<name>A0A848DCQ5_9PSEU</name>
<evidence type="ECO:0000259" key="3">
    <source>
        <dbReference type="Pfam" id="PF02771"/>
    </source>
</evidence>
<evidence type="ECO:0000313" key="5">
    <source>
        <dbReference type="EMBL" id="NMH90388.1"/>
    </source>
</evidence>
<dbReference type="SUPFAM" id="SSF47203">
    <property type="entry name" value="Acyl-CoA dehydrogenase C-terminal domain-like"/>
    <property type="match status" value="1"/>
</dbReference>
<evidence type="ECO:0000256" key="1">
    <source>
        <dbReference type="ARBA" id="ARBA00023002"/>
    </source>
</evidence>
<dbReference type="PANTHER" id="PTHR48083">
    <property type="entry name" value="MEDIUM-CHAIN SPECIFIC ACYL-COA DEHYDROGENASE, MITOCHONDRIAL-RELATED"/>
    <property type="match status" value="1"/>
</dbReference>
<dbReference type="Gene3D" id="1.20.140.10">
    <property type="entry name" value="Butyryl-CoA Dehydrogenase, subunit A, domain 3"/>
    <property type="match status" value="1"/>
</dbReference>
<dbReference type="SUPFAM" id="SSF56645">
    <property type="entry name" value="Acyl-CoA dehydrogenase NM domain-like"/>
    <property type="match status" value="1"/>
</dbReference>